<feature type="compositionally biased region" description="Low complexity" evidence="1">
    <location>
        <begin position="11"/>
        <end position="29"/>
    </location>
</feature>
<dbReference type="Pfam" id="PF10081">
    <property type="entry name" value="Abhydrolase_9"/>
    <property type="match status" value="1"/>
</dbReference>
<feature type="transmembrane region" description="Helical" evidence="2">
    <location>
        <begin position="181"/>
        <end position="200"/>
    </location>
</feature>
<feature type="transmembrane region" description="Helical" evidence="2">
    <location>
        <begin position="139"/>
        <end position="160"/>
    </location>
</feature>
<dbReference type="InterPro" id="IPR027787">
    <property type="entry name" value="Alpha/beta-hydrolase_catalytic"/>
</dbReference>
<sequence length="574" mass="61706">MSSDASGGGSTLTDDTGDSAPAGPATPAARRPWWKRPNFLGIFMAVTSFGWALTPSLLPRPWIFEGVIAGLGAALGYGLGCLISWLIRLTPLREFSPRFKTWAWRVLAIWAVLLVITNLLLGTYWQNGVREAVGFEDEGYLWALVVGVVAIPTAIGAVFVGRGLRRLNRWVGSKLDRWLPAPVAFVLASLVIALLVYLAVTDVLFKGFSALADRLYSGSLTSTAEGVTEPQQPEVSGSPQSLIAWDSLGFEGRNFVARGPSAEELTAFNGEPAKTPVRVYAGLNSADTPQARAALAVQDLERAGGFDRAALFVCGTTGTGWIEPQTANALEYQWNGDSAIVGIQYSYLPSWISTLVDVDDARAAGQAVWTAVYDKVQTLPEASRPKLFGCGLSLGSFSLQSAFPDAASISAQSDGAVFVGTPNFSQPWGQIAADRETGSPQWQPVYEGGQTVRFAGVVDDMAKPAGPWGDPKVLYVQHANDSVVWWSPALIAQQPDWLKEPPGPGRSPDMRWYPVITFLQVTVDQFMGVAVPQGQGHNYGDSMAGFWAEVSEPPGWTADDSTRLTALIPTLDNY</sequence>
<feature type="transmembrane region" description="Helical" evidence="2">
    <location>
        <begin position="107"/>
        <end position="127"/>
    </location>
</feature>
<comment type="caution">
    <text evidence="5">The sequence shown here is derived from an EMBL/GenBank/DDBJ whole genome shotgun (WGS) entry which is preliminary data.</text>
</comment>
<dbReference type="EMBL" id="JBHSTI010000071">
    <property type="protein sequence ID" value="MFC6239745.1"/>
    <property type="molecule type" value="Genomic_DNA"/>
</dbReference>
<dbReference type="Pfam" id="PF15420">
    <property type="entry name" value="Abhydrolase_9_N"/>
    <property type="match status" value="1"/>
</dbReference>
<protein>
    <submittedName>
        <fullName evidence="5">Alpha/beta hydrolase</fullName>
    </submittedName>
</protein>
<feature type="transmembrane region" description="Helical" evidence="2">
    <location>
        <begin position="39"/>
        <end position="57"/>
    </location>
</feature>
<keyword evidence="2" id="KW-0812">Transmembrane</keyword>
<gene>
    <name evidence="5" type="ORF">ACFQGU_17880</name>
</gene>
<dbReference type="GO" id="GO:0016787">
    <property type="term" value="F:hydrolase activity"/>
    <property type="evidence" value="ECO:0007669"/>
    <property type="project" value="UniProtKB-KW"/>
</dbReference>
<keyword evidence="5" id="KW-0378">Hydrolase</keyword>
<evidence type="ECO:0000256" key="1">
    <source>
        <dbReference type="SAM" id="MobiDB-lite"/>
    </source>
</evidence>
<feature type="domain" description="Alpha/beta-hydrolase N-terminal" evidence="4">
    <location>
        <begin position="53"/>
        <end position="260"/>
    </location>
</feature>
<organism evidence="5 6">
    <name type="scientific">Longivirga aurantiaca</name>
    <dbReference type="NCBI Taxonomy" id="1837743"/>
    <lineage>
        <taxon>Bacteria</taxon>
        <taxon>Bacillati</taxon>
        <taxon>Actinomycetota</taxon>
        <taxon>Actinomycetes</taxon>
        <taxon>Sporichthyales</taxon>
        <taxon>Sporichthyaceae</taxon>
        <taxon>Longivirga</taxon>
    </lineage>
</organism>
<keyword evidence="2" id="KW-0472">Membrane</keyword>
<keyword evidence="6" id="KW-1185">Reference proteome</keyword>
<feature type="domain" description="Alpha/beta-hydrolase catalytic" evidence="3">
    <location>
        <begin position="277"/>
        <end position="564"/>
    </location>
</feature>
<evidence type="ECO:0000256" key="2">
    <source>
        <dbReference type="SAM" id="Phobius"/>
    </source>
</evidence>
<evidence type="ECO:0000259" key="4">
    <source>
        <dbReference type="Pfam" id="PF15420"/>
    </source>
</evidence>
<evidence type="ECO:0000259" key="3">
    <source>
        <dbReference type="Pfam" id="PF10081"/>
    </source>
</evidence>
<evidence type="ECO:0000313" key="5">
    <source>
        <dbReference type="EMBL" id="MFC6239745.1"/>
    </source>
</evidence>
<feature type="compositionally biased region" description="Gly residues" evidence="1">
    <location>
        <begin position="1"/>
        <end position="10"/>
    </location>
</feature>
<evidence type="ECO:0000313" key="6">
    <source>
        <dbReference type="Proteomes" id="UP001596138"/>
    </source>
</evidence>
<feature type="region of interest" description="Disordered" evidence="1">
    <location>
        <begin position="1"/>
        <end position="29"/>
    </location>
</feature>
<dbReference type="InterPro" id="IPR027788">
    <property type="entry name" value="Alpha/beta-hydrolase_N_dom"/>
</dbReference>
<keyword evidence="2" id="KW-1133">Transmembrane helix</keyword>
<reference evidence="6" key="1">
    <citation type="journal article" date="2019" name="Int. J. Syst. Evol. Microbiol.">
        <title>The Global Catalogue of Microorganisms (GCM) 10K type strain sequencing project: providing services to taxonomists for standard genome sequencing and annotation.</title>
        <authorList>
            <consortium name="The Broad Institute Genomics Platform"/>
            <consortium name="The Broad Institute Genome Sequencing Center for Infectious Disease"/>
            <person name="Wu L."/>
            <person name="Ma J."/>
        </authorList>
    </citation>
    <scope>NUCLEOTIDE SEQUENCE [LARGE SCALE GENOMIC DNA]</scope>
    <source>
        <strain evidence="6">CGMCC 4.7317</strain>
    </source>
</reference>
<accession>A0ABW1T6K4</accession>
<dbReference type="RefSeq" id="WP_386769055.1">
    <property type="nucleotide sequence ID" value="NZ_JBHSTI010000071.1"/>
</dbReference>
<dbReference type="Proteomes" id="UP001596138">
    <property type="component" value="Unassembled WGS sequence"/>
</dbReference>
<proteinExistence type="predicted"/>
<feature type="transmembrane region" description="Helical" evidence="2">
    <location>
        <begin position="63"/>
        <end position="87"/>
    </location>
</feature>
<name>A0ABW1T6K4_9ACTN</name>